<reference evidence="1 2" key="2">
    <citation type="journal article" date="2018" name="Nature">
        <title>Mutant phenotypes for thousands of bacterial genes of unknown function.</title>
        <authorList>
            <person name="Price M.N."/>
            <person name="Wetmore K.M."/>
            <person name="Waters R.J."/>
            <person name="Callaghan M."/>
            <person name="Ray J."/>
            <person name="Liu H."/>
            <person name="Kuehl J.V."/>
            <person name="Melnyk R.A."/>
            <person name="Lamson J.S."/>
            <person name="Suh Y."/>
            <person name="Carlson H.K."/>
            <person name="Esquivel Z."/>
            <person name="Sadeeshkumar H."/>
            <person name="Chakraborty R."/>
            <person name="Zane G.M."/>
            <person name="Rubin B.E."/>
            <person name="Wall J.D."/>
            <person name="Visel A."/>
            <person name="Bristow J."/>
            <person name="Blow M.J."/>
            <person name="Arkin A.P."/>
            <person name="Deutschbauer A.M."/>
        </authorList>
    </citation>
    <scope>NUCLEOTIDE SEQUENCE [LARGE SCALE GENOMIC DNA]</scope>
    <source>
        <strain evidence="1 2">FW300-N1B4</strain>
    </source>
</reference>
<name>A0A161ZEV3_PSEFL</name>
<dbReference type="AlphaFoldDB" id="A0A161ZEV3"/>
<comment type="caution">
    <text evidence="1">The sequence shown here is derived from an EMBL/GenBank/DDBJ whole genome shotgun (WGS) entry which is preliminary data.</text>
</comment>
<dbReference type="Proteomes" id="UP000076489">
    <property type="component" value="Unassembled WGS sequence"/>
</dbReference>
<organism evidence="1 2">
    <name type="scientific">Pseudomonas fluorescens</name>
    <dbReference type="NCBI Taxonomy" id="294"/>
    <lineage>
        <taxon>Bacteria</taxon>
        <taxon>Pseudomonadati</taxon>
        <taxon>Pseudomonadota</taxon>
        <taxon>Gammaproteobacteria</taxon>
        <taxon>Pseudomonadales</taxon>
        <taxon>Pseudomonadaceae</taxon>
        <taxon>Pseudomonas</taxon>
    </lineage>
</organism>
<dbReference type="EMBL" id="LUKJ01000002">
    <property type="protein sequence ID" value="KZN20412.1"/>
    <property type="molecule type" value="Genomic_DNA"/>
</dbReference>
<evidence type="ECO:0000313" key="2">
    <source>
        <dbReference type="Proteomes" id="UP000076489"/>
    </source>
</evidence>
<protein>
    <submittedName>
        <fullName evidence="1">Uncharacterized protein</fullName>
    </submittedName>
</protein>
<reference evidence="2" key="1">
    <citation type="submission" date="2016-03" db="EMBL/GenBank/DDBJ databases">
        <authorList>
            <person name="Ray J."/>
            <person name="Price M."/>
            <person name="Deutschbauer A."/>
        </authorList>
    </citation>
    <scope>NUCLEOTIDE SEQUENCE [LARGE SCALE GENOMIC DNA]</scope>
    <source>
        <strain evidence="2">FW300-N1B4</strain>
    </source>
</reference>
<gene>
    <name evidence="1" type="ORF">A1D17_02410</name>
</gene>
<dbReference type="OrthoDB" id="6174143at2"/>
<evidence type="ECO:0000313" key="1">
    <source>
        <dbReference type="EMBL" id="KZN20412.1"/>
    </source>
</evidence>
<accession>A0A161ZEV3</accession>
<sequence>MADKNFRTTFMDQATRFMEGFATKRDDPEFEAYCIGIRDETLARQAKLDIMFKHFDETGLGCTFVSAKGDRFAVILPDASVPGKFRYQQFATFGWINHYTCDTLDEVVFEAYEAGMHLPAPQDTLDKMASTLEWAKGTERLELITKVNRGQLTWEASLVLSDELDKKYAAMAA</sequence>
<proteinExistence type="predicted"/>
<dbReference type="RefSeq" id="WP_063340457.1">
    <property type="nucleotide sequence ID" value="NZ_LUKJ01000002.1"/>
</dbReference>